<evidence type="ECO:0000256" key="3">
    <source>
        <dbReference type="ARBA" id="ARBA00012438"/>
    </source>
</evidence>
<reference evidence="14" key="1">
    <citation type="journal article" date="2019" name="Int. J. Syst. Evol. Microbiol.">
        <title>The Global Catalogue of Microorganisms (GCM) 10K type strain sequencing project: providing services to taxonomists for standard genome sequencing and annotation.</title>
        <authorList>
            <consortium name="The Broad Institute Genomics Platform"/>
            <consortium name="The Broad Institute Genome Sequencing Center for Infectious Disease"/>
            <person name="Wu L."/>
            <person name="Ma J."/>
        </authorList>
    </citation>
    <scope>NUCLEOTIDE SEQUENCE [LARGE SCALE GENOMIC DNA]</scope>
    <source>
        <strain evidence="14">JCM 14969</strain>
    </source>
</reference>
<dbReference type="Gene3D" id="6.10.340.10">
    <property type="match status" value="1"/>
</dbReference>
<dbReference type="Gene3D" id="1.10.287.130">
    <property type="match status" value="1"/>
</dbReference>
<evidence type="ECO:0000259" key="12">
    <source>
        <dbReference type="PROSITE" id="PS50885"/>
    </source>
</evidence>
<dbReference type="CDD" id="cd00075">
    <property type="entry name" value="HATPase"/>
    <property type="match status" value="1"/>
</dbReference>
<keyword evidence="8" id="KW-1133">Transmembrane helix</keyword>
<keyword evidence="6" id="KW-0812">Transmembrane</keyword>
<feature type="domain" description="Histidine kinase" evidence="11">
    <location>
        <begin position="250"/>
        <end position="458"/>
    </location>
</feature>
<keyword evidence="4" id="KW-0597">Phosphoprotein</keyword>
<dbReference type="InterPro" id="IPR003594">
    <property type="entry name" value="HATPase_dom"/>
</dbReference>
<dbReference type="PANTHER" id="PTHR45436">
    <property type="entry name" value="SENSOR HISTIDINE KINASE YKOH"/>
    <property type="match status" value="1"/>
</dbReference>
<evidence type="ECO:0000256" key="8">
    <source>
        <dbReference type="ARBA" id="ARBA00022989"/>
    </source>
</evidence>
<evidence type="ECO:0000313" key="14">
    <source>
        <dbReference type="Proteomes" id="UP001500393"/>
    </source>
</evidence>
<dbReference type="SMART" id="SM00304">
    <property type="entry name" value="HAMP"/>
    <property type="match status" value="1"/>
</dbReference>
<dbReference type="InterPro" id="IPR004358">
    <property type="entry name" value="Sig_transdc_His_kin-like_C"/>
</dbReference>
<evidence type="ECO:0000259" key="11">
    <source>
        <dbReference type="PROSITE" id="PS50109"/>
    </source>
</evidence>
<evidence type="ECO:0000256" key="2">
    <source>
        <dbReference type="ARBA" id="ARBA00004236"/>
    </source>
</evidence>
<dbReference type="EMBL" id="BAAAOS010000053">
    <property type="protein sequence ID" value="GAA1603976.1"/>
    <property type="molecule type" value="Genomic_DNA"/>
</dbReference>
<keyword evidence="13" id="KW-0547">Nucleotide-binding</keyword>
<dbReference type="GO" id="GO:0005524">
    <property type="term" value="F:ATP binding"/>
    <property type="evidence" value="ECO:0007669"/>
    <property type="project" value="UniProtKB-KW"/>
</dbReference>
<evidence type="ECO:0000256" key="5">
    <source>
        <dbReference type="ARBA" id="ARBA00022679"/>
    </source>
</evidence>
<dbReference type="InterPro" id="IPR050428">
    <property type="entry name" value="TCS_sensor_his_kinase"/>
</dbReference>
<evidence type="ECO:0000256" key="7">
    <source>
        <dbReference type="ARBA" id="ARBA00022777"/>
    </source>
</evidence>
<dbReference type="InterPro" id="IPR036890">
    <property type="entry name" value="HATPase_C_sf"/>
</dbReference>
<dbReference type="InterPro" id="IPR003661">
    <property type="entry name" value="HisK_dim/P_dom"/>
</dbReference>
<keyword evidence="13" id="KW-0067">ATP-binding</keyword>
<proteinExistence type="predicted"/>
<dbReference type="SUPFAM" id="SSF158472">
    <property type="entry name" value="HAMP domain-like"/>
    <property type="match status" value="1"/>
</dbReference>
<dbReference type="Pfam" id="PF00512">
    <property type="entry name" value="HisKA"/>
    <property type="match status" value="1"/>
</dbReference>
<dbReference type="InterPro" id="IPR005467">
    <property type="entry name" value="His_kinase_dom"/>
</dbReference>
<dbReference type="CDD" id="cd06225">
    <property type="entry name" value="HAMP"/>
    <property type="match status" value="1"/>
</dbReference>
<dbReference type="Pfam" id="PF02518">
    <property type="entry name" value="HATPase_c"/>
    <property type="match status" value="1"/>
</dbReference>
<sequence length="463" mass="50023">MVSARLRIIGWMLGVLALALTTVVFLTWQVLAARSDSAADAELTHEATKFRAFAGSTTAAGYNRPEELLDRWLQSNLPDSSEGFFTVVDGRAYHRSQGSPPARLDTDAGFVARVAGATEPEYGWIGSTAGKVRYGVIPVRVGSQPVRAQLVVLEFRDVIAQPLEDAAQALAVIGAITLALAAGACWLVTGRVLAPIRQLRSTAEQIGESDLRRRIEVVGNDDVAQLAGTFNTMLDRLEVAFLAQREFVDNAGHELRTPITVIRGHLELMGDDPRDREETRALVLDELARMNRMVDDLLVLAKSERPDFLKLEEVNLTELTVEVIAKARGLADRAWGVDETADATIVADGQRLTQALMQLVANAVRHTTAGDRIAVGSRVVAGGRAVLWVADAGAGVAEGDRERIFERFARGNDQGRTDGAGLGLAIVRSIARAHGGEVRLARQDGPGARFELELPMADEEVRG</sequence>
<evidence type="ECO:0000256" key="1">
    <source>
        <dbReference type="ARBA" id="ARBA00000085"/>
    </source>
</evidence>
<dbReference type="PANTHER" id="PTHR45436:SF5">
    <property type="entry name" value="SENSOR HISTIDINE KINASE TRCS"/>
    <property type="match status" value="1"/>
</dbReference>
<feature type="domain" description="HAMP" evidence="12">
    <location>
        <begin position="190"/>
        <end position="242"/>
    </location>
</feature>
<keyword evidence="14" id="KW-1185">Reference proteome</keyword>
<comment type="catalytic activity">
    <reaction evidence="1">
        <text>ATP + protein L-histidine = ADP + protein N-phospho-L-histidine.</text>
        <dbReference type="EC" id="2.7.13.3"/>
    </reaction>
</comment>
<keyword evidence="9" id="KW-0902">Two-component regulatory system</keyword>
<dbReference type="InterPro" id="IPR003660">
    <property type="entry name" value="HAMP_dom"/>
</dbReference>
<dbReference type="SMART" id="SM00387">
    <property type="entry name" value="HATPase_c"/>
    <property type="match status" value="1"/>
</dbReference>
<dbReference type="SMART" id="SM00388">
    <property type="entry name" value="HisKA"/>
    <property type="match status" value="1"/>
</dbReference>
<dbReference type="SUPFAM" id="SSF55874">
    <property type="entry name" value="ATPase domain of HSP90 chaperone/DNA topoisomerase II/histidine kinase"/>
    <property type="match status" value="1"/>
</dbReference>
<dbReference type="PRINTS" id="PR00344">
    <property type="entry name" value="BCTRLSENSOR"/>
</dbReference>
<dbReference type="PROSITE" id="PS50885">
    <property type="entry name" value="HAMP"/>
    <property type="match status" value="1"/>
</dbReference>
<comment type="subcellular location">
    <subcellularLocation>
        <location evidence="2">Cell membrane</location>
    </subcellularLocation>
</comment>
<gene>
    <name evidence="13" type="ORF">GCM10009789_67500</name>
</gene>
<name>A0ABP4Q9C6_9ACTN</name>
<comment type="caution">
    <text evidence="13">The sequence shown here is derived from an EMBL/GenBank/DDBJ whole genome shotgun (WGS) entry which is preliminary data.</text>
</comment>
<dbReference type="EC" id="2.7.13.3" evidence="3"/>
<dbReference type="Proteomes" id="UP001500393">
    <property type="component" value="Unassembled WGS sequence"/>
</dbReference>
<evidence type="ECO:0000256" key="9">
    <source>
        <dbReference type="ARBA" id="ARBA00023012"/>
    </source>
</evidence>
<dbReference type="SUPFAM" id="SSF47384">
    <property type="entry name" value="Homodimeric domain of signal transducing histidine kinase"/>
    <property type="match status" value="1"/>
</dbReference>
<evidence type="ECO:0000256" key="10">
    <source>
        <dbReference type="ARBA" id="ARBA00023136"/>
    </source>
</evidence>
<keyword evidence="7" id="KW-0418">Kinase</keyword>
<keyword evidence="5" id="KW-0808">Transferase</keyword>
<evidence type="ECO:0000313" key="13">
    <source>
        <dbReference type="EMBL" id="GAA1603976.1"/>
    </source>
</evidence>
<dbReference type="Gene3D" id="3.30.565.10">
    <property type="entry name" value="Histidine kinase-like ATPase, C-terminal domain"/>
    <property type="match status" value="1"/>
</dbReference>
<evidence type="ECO:0000256" key="4">
    <source>
        <dbReference type="ARBA" id="ARBA00022553"/>
    </source>
</evidence>
<dbReference type="PROSITE" id="PS50109">
    <property type="entry name" value="HIS_KIN"/>
    <property type="match status" value="1"/>
</dbReference>
<protein>
    <recommendedName>
        <fullName evidence="3">histidine kinase</fullName>
        <ecNumber evidence="3">2.7.13.3</ecNumber>
    </recommendedName>
</protein>
<evidence type="ECO:0000256" key="6">
    <source>
        <dbReference type="ARBA" id="ARBA00022692"/>
    </source>
</evidence>
<organism evidence="13 14">
    <name type="scientific">Kribbella sancticallisti</name>
    <dbReference type="NCBI Taxonomy" id="460087"/>
    <lineage>
        <taxon>Bacteria</taxon>
        <taxon>Bacillati</taxon>
        <taxon>Actinomycetota</taxon>
        <taxon>Actinomycetes</taxon>
        <taxon>Propionibacteriales</taxon>
        <taxon>Kribbellaceae</taxon>
        <taxon>Kribbella</taxon>
    </lineage>
</organism>
<accession>A0ABP4Q9C6</accession>
<keyword evidence="10" id="KW-0472">Membrane</keyword>
<dbReference type="InterPro" id="IPR036097">
    <property type="entry name" value="HisK_dim/P_sf"/>
</dbReference>
<dbReference type="Pfam" id="PF00672">
    <property type="entry name" value="HAMP"/>
    <property type="match status" value="1"/>
</dbReference>
<dbReference type="CDD" id="cd00082">
    <property type="entry name" value="HisKA"/>
    <property type="match status" value="1"/>
</dbReference>